<dbReference type="SUPFAM" id="SSF52499">
    <property type="entry name" value="Isochorismatase-like hydrolases"/>
    <property type="match status" value="1"/>
</dbReference>
<dbReference type="EMBL" id="JADXDR010000091">
    <property type="protein sequence ID" value="KAI7839868.1"/>
    <property type="molecule type" value="Genomic_DNA"/>
</dbReference>
<dbReference type="GO" id="GO:0019363">
    <property type="term" value="P:pyridine nucleotide biosynthetic process"/>
    <property type="evidence" value="ECO:0007669"/>
    <property type="project" value="UniProtKB-KW"/>
</dbReference>
<dbReference type="InterPro" id="IPR036380">
    <property type="entry name" value="Isochorismatase-like_sf"/>
</dbReference>
<dbReference type="Proteomes" id="UP001205105">
    <property type="component" value="Unassembled WGS sequence"/>
</dbReference>
<dbReference type="GO" id="GO:0046872">
    <property type="term" value="F:metal ion binding"/>
    <property type="evidence" value="ECO:0007669"/>
    <property type="project" value="UniProtKB-KW"/>
</dbReference>
<gene>
    <name evidence="10" type="ORF">COHA_006406</name>
</gene>
<comment type="pathway">
    <text evidence="5">Cofactor biosynthesis; nicotinate biosynthesis; nicotinate from nicotinamide: step 1/1.</text>
</comment>
<keyword evidence="3" id="KW-0479">Metal-binding</keyword>
<dbReference type="GO" id="GO:0008936">
    <property type="term" value="F:nicotinamidase activity"/>
    <property type="evidence" value="ECO:0007669"/>
    <property type="project" value="UniProtKB-EC"/>
</dbReference>
<feature type="domain" description="Isochorismatase-like" evidence="9">
    <location>
        <begin position="30"/>
        <end position="233"/>
    </location>
</feature>
<dbReference type="EC" id="3.5.1.19" evidence="6"/>
<feature type="region of interest" description="Disordered" evidence="8">
    <location>
        <begin position="249"/>
        <end position="269"/>
    </location>
</feature>
<dbReference type="InterPro" id="IPR000868">
    <property type="entry name" value="Isochorismatase-like_dom"/>
</dbReference>
<dbReference type="InterPro" id="IPR052347">
    <property type="entry name" value="Isochorismatase_Nicotinamidase"/>
</dbReference>
<dbReference type="PANTHER" id="PTHR11080:SF2">
    <property type="entry name" value="LD05707P"/>
    <property type="match status" value="1"/>
</dbReference>
<accession>A0AAD5H3V4</accession>
<protein>
    <recommendedName>
        <fullName evidence="6">nicotinamidase</fullName>
        <ecNumber evidence="6">3.5.1.19</ecNumber>
    </recommendedName>
    <alternativeName>
        <fullName evidence="7">Nicotinamide deamidase</fullName>
    </alternativeName>
</protein>
<comment type="similarity">
    <text evidence="1">Belongs to the isochorismatase family.</text>
</comment>
<evidence type="ECO:0000256" key="5">
    <source>
        <dbReference type="ARBA" id="ARBA00037900"/>
    </source>
</evidence>
<evidence type="ECO:0000256" key="7">
    <source>
        <dbReference type="ARBA" id="ARBA00043224"/>
    </source>
</evidence>
<evidence type="ECO:0000256" key="3">
    <source>
        <dbReference type="ARBA" id="ARBA00022723"/>
    </source>
</evidence>
<dbReference type="Gene3D" id="3.40.50.850">
    <property type="entry name" value="Isochorismatase-like"/>
    <property type="match status" value="1"/>
</dbReference>
<evidence type="ECO:0000256" key="8">
    <source>
        <dbReference type="SAM" id="MobiDB-lite"/>
    </source>
</evidence>
<evidence type="ECO:0000313" key="11">
    <source>
        <dbReference type="Proteomes" id="UP001205105"/>
    </source>
</evidence>
<organism evidence="10 11">
    <name type="scientific">Chlorella ohadii</name>
    <dbReference type="NCBI Taxonomy" id="2649997"/>
    <lineage>
        <taxon>Eukaryota</taxon>
        <taxon>Viridiplantae</taxon>
        <taxon>Chlorophyta</taxon>
        <taxon>core chlorophytes</taxon>
        <taxon>Trebouxiophyceae</taxon>
        <taxon>Chlorellales</taxon>
        <taxon>Chlorellaceae</taxon>
        <taxon>Chlorella clade</taxon>
        <taxon>Chlorella</taxon>
    </lineage>
</organism>
<comment type="caution">
    <text evidence="10">The sequence shown here is derived from an EMBL/GenBank/DDBJ whole genome shotgun (WGS) entry which is preliminary data.</text>
</comment>
<proteinExistence type="inferred from homology"/>
<evidence type="ECO:0000256" key="6">
    <source>
        <dbReference type="ARBA" id="ARBA00039017"/>
    </source>
</evidence>
<evidence type="ECO:0000313" key="10">
    <source>
        <dbReference type="EMBL" id="KAI7839868.1"/>
    </source>
</evidence>
<keyword evidence="4" id="KW-0378">Hydrolase</keyword>
<keyword evidence="2" id="KW-0662">Pyridine nucleotide biosynthesis</keyword>
<dbReference type="Pfam" id="PF00857">
    <property type="entry name" value="Isochorismatase"/>
    <property type="match status" value="1"/>
</dbReference>
<evidence type="ECO:0000259" key="9">
    <source>
        <dbReference type="Pfam" id="PF00857"/>
    </source>
</evidence>
<evidence type="ECO:0000256" key="4">
    <source>
        <dbReference type="ARBA" id="ARBA00022801"/>
    </source>
</evidence>
<dbReference type="PANTHER" id="PTHR11080">
    <property type="entry name" value="PYRAZINAMIDASE/NICOTINAMIDASE"/>
    <property type="match status" value="1"/>
</dbReference>
<feature type="compositionally biased region" description="Low complexity" evidence="8">
    <location>
        <begin position="249"/>
        <end position="263"/>
    </location>
</feature>
<dbReference type="AlphaFoldDB" id="A0AAD5H3V4"/>
<name>A0AAD5H3V4_9CHLO</name>
<reference evidence="10" key="1">
    <citation type="submission" date="2020-11" db="EMBL/GenBank/DDBJ databases">
        <title>Chlorella ohadii genome sequencing and assembly.</title>
        <authorList>
            <person name="Murik O."/>
            <person name="Treves H."/>
            <person name="Kedem I."/>
            <person name="Shotland Y."/>
            <person name="Kaplan A."/>
        </authorList>
    </citation>
    <scope>NUCLEOTIDE SEQUENCE</scope>
    <source>
        <strain evidence="10">1</strain>
    </source>
</reference>
<evidence type="ECO:0000256" key="1">
    <source>
        <dbReference type="ARBA" id="ARBA00006336"/>
    </source>
</evidence>
<sequence>MCPTDAHKEARAPPSRAADGPGLVLGPSVALMFIDVQDDFIRGSLAVPGGEALLPLLNALAAAVAAAGGAVAASQDYHPPDHVSFVSSHPGRQPFDTVQVEVGGCSWPIKLFPPHCVAGSPGAEFAEGFDRQHVQHVVRKGRQAGLESFSAFYDMAHTGCTDLADWLRQRGVRTVLVCGVATEYCVGATVLDGLAEGFETVLLTDAVAGVDEVASRGAITEMQRAGATLMRGAELLEMSRAGAAAAEGSSKAAAAGQAQPQAAELRKEQ</sequence>
<keyword evidence="11" id="KW-1185">Reference proteome</keyword>
<evidence type="ECO:0000256" key="2">
    <source>
        <dbReference type="ARBA" id="ARBA00022642"/>
    </source>
</evidence>